<name>A0A0E9PKI8_ANGAN</name>
<dbReference type="AlphaFoldDB" id="A0A0E9PKI8"/>
<protein>
    <submittedName>
        <fullName evidence="2">Uncharacterized protein</fullName>
    </submittedName>
</protein>
<accession>A0A0E9PKI8</accession>
<keyword evidence="1" id="KW-0732">Signal</keyword>
<proteinExistence type="predicted"/>
<evidence type="ECO:0000256" key="1">
    <source>
        <dbReference type="SAM" id="SignalP"/>
    </source>
</evidence>
<dbReference type="EMBL" id="GBXM01103795">
    <property type="protein sequence ID" value="JAH04782.1"/>
    <property type="molecule type" value="Transcribed_RNA"/>
</dbReference>
<organism evidence="2">
    <name type="scientific">Anguilla anguilla</name>
    <name type="common">European freshwater eel</name>
    <name type="synonym">Muraena anguilla</name>
    <dbReference type="NCBI Taxonomy" id="7936"/>
    <lineage>
        <taxon>Eukaryota</taxon>
        <taxon>Metazoa</taxon>
        <taxon>Chordata</taxon>
        <taxon>Craniata</taxon>
        <taxon>Vertebrata</taxon>
        <taxon>Euteleostomi</taxon>
        <taxon>Actinopterygii</taxon>
        <taxon>Neopterygii</taxon>
        <taxon>Teleostei</taxon>
        <taxon>Anguilliformes</taxon>
        <taxon>Anguillidae</taxon>
        <taxon>Anguilla</taxon>
    </lineage>
</organism>
<dbReference type="EMBL" id="GBXM01097446">
    <property type="protein sequence ID" value="JAH11131.1"/>
    <property type="molecule type" value="Transcribed_RNA"/>
</dbReference>
<evidence type="ECO:0000313" key="2">
    <source>
        <dbReference type="EMBL" id="JAH04782.1"/>
    </source>
</evidence>
<feature type="signal peptide" evidence="1">
    <location>
        <begin position="1"/>
        <end position="19"/>
    </location>
</feature>
<reference evidence="2" key="2">
    <citation type="journal article" date="2015" name="Fish Shellfish Immunol.">
        <title>Early steps in the European eel (Anguilla anguilla)-Vibrio vulnificus interaction in the gills: Role of the RtxA13 toxin.</title>
        <authorList>
            <person name="Callol A."/>
            <person name="Pajuelo D."/>
            <person name="Ebbesson L."/>
            <person name="Teles M."/>
            <person name="MacKenzie S."/>
            <person name="Amaro C."/>
        </authorList>
    </citation>
    <scope>NUCLEOTIDE SEQUENCE</scope>
</reference>
<sequence length="39" mass="4550">MYALIRTIILILVMKPFTPELTICPKVHSKTLIIFAEQY</sequence>
<reference evidence="2" key="1">
    <citation type="submission" date="2014-11" db="EMBL/GenBank/DDBJ databases">
        <authorList>
            <person name="Amaro Gonzalez C."/>
        </authorList>
    </citation>
    <scope>NUCLEOTIDE SEQUENCE</scope>
</reference>
<feature type="chain" id="PRO_5007401364" evidence="1">
    <location>
        <begin position="20"/>
        <end position="39"/>
    </location>
</feature>